<evidence type="ECO:0000313" key="18">
    <source>
        <dbReference type="Proteomes" id="UP000516361"/>
    </source>
</evidence>
<evidence type="ECO:0000256" key="8">
    <source>
        <dbReference type="ARBA" id="ARBA00023136"/>
    </source>
</evidence>
<dbReference type="AlphaFoldDB" id="A0A7G1G6D3"/>
<keyword evidence="4 16" id="KW-0812">Transmembrane</keyword>
<gene>
    <name evidence="17" type="ORF">OSSY52_05140</name>
</gene>
<evidence type="ECO:0000256" key="1">
    <source>
        <dbReference type="ARBA" id="ARBA00004141"/>
    </source>
</evidence>
<keyword evidence="6" id="KW-0573">Peptidoglycan synthesis</keyword>
<dbReference type="Proteomes" id="UP000516361">
    <property type="component" value="Chromosome"/>
</dbReference>
<feature type="transmembrane region" description="Helical" evidence="16">
    <location>
        <begin position="116"/>
        <end position="132"/>
    </location>
</feature>
<feature type="transmembrane region" description="Helical" evidence="16">
    <location>
        <begin position="187"/>
        <end position="203"/>
    </location>
</feature>
<feature type="transmembrane region" description="Helical" evidence="16">
    <location>
        <begin position="78"/>
        <end position="96"/>
    </location>
</feature>
<accession>A0A7G1G6D3</accession>
<evidence type="ECO:0000256" key="5">
    <source>
        <dbReference type="ARBA" id="ARBA00022960"/>
    </source>
</evidence>
<comment type="similarity">
    <text evidence="11">Belongs to the SEDS family. FtsW subfamily.</text>
</comment>
<dbReference type="GO" id="GO:0009252">
    <property type="term" value="P:peptidoglycan biosynthetic process"/>
    <property type="evidence" value="ECO:0007669"/>
    <property type="project" value="UniProtKB-KW"/>
</dbReference>
<evidence type="ECO:0000256" key="11">
    <source>
        <dbReference type="ARBA" id="ARBA00038053"/>
    </source>
</evidence>
<evidence type="ECO:0000256" key="10">
    <source>
        <dbReference type="ARBA" id="ARBA00033270"/>
    </source>
</evidence>
<organism evidence="17 18">
    <name type="scientific">Tepiditoga spiralis</name>
    <dbReference type="NCBI Taxonomy" id="2108365"/>
    <lineage>
        <taxon>Bacteria</taxon>
        <taxon>Thermotogati</taxon>
        <taxon>Thermotogota</taxon>
        <taxon>Thermotogae</taxon>
        <taxon>Petrotogales</taxon>
        <taxon>Petrotogaceae</taxon>
        <taxon>Tepiditoga</taxon>
    </lineage>
</organism>
<dbReference type="GO" id="GO:0051301">
    <property type="term" value="P:cell division"/>
    <property type="evidence" value="ECO:0007669"/>
    <property type="project" value="UniProtKB-KW"/>
</dbReference>
<dbReference type="GO" id="GO:0008360">
    <property type="term" value="P:regulation of cell shape"/>
    <property type="evidence" value="ECO:0007669"/>
    <property type="project" value="UniProtKB-KW"/>
</dbReference>
<evidence type="ECO:0000256" key="14">
    <source>
        <dbReference type="ARBA" id="ARBA00044770"/>
    </source>
</evidence>
<evidence type="ECO:0000313" key="17">
    <source>
        <dbReference type="EMBL" id="BBE30373.1"/>
    </source>
</evidence>
<dbReference type="Pfam" id="PF01098">
    <property type="entry name" value="FTSW_RODA_SPOVE"/>
    <property type="match status" value="1"/>
</dbReference>
<dbReference type="InterPro" id="IPR001182">
    <property type="entry name" value="FtsW/RodA"/>
</dbReference>
<name>A0A7G1G6D3_9BACT</name>
<keyword evidence="5" id="KW-0133">Cell shape</keyword>
<keyword evidence="3" id="KW-0808">Transferase</keyword>
<proteinExistence type="inferred from homology"/>
<protein>
    <recommendedName>
        <fullName evidence="12">Probable peptidoglycan glycosyltransferase FtsW</fullName>
        <ecNumber evidence="14">2.4.99.28</ecNumber>
    </recommendedName>
    <alternativeName>
        <fullName evidence="13">Cell division protein FtsW</fullName>
    </alternativeName>
    <alternativeName>
        <fullName evidence="10">Cell wall polymerase</fullName>
    </alternativeName>
    <alternativeName>
        <fullName evidence="9">Peptidoglycan polymerase</fullName>
    </alternativeName>
</protein>
<keyword evidence="17" id="KW-0131">Cell cycle</keyword>
<keyword evidence="7 16" id="KW-1133">Transmembrane helix</keyword>
<evidence type="ECO:0000256" key="13">
    <source>
        <dbReference type="ARBA" id="ARBA00041418"/>
    </source>
</evidence>
<dbReference type="EMBL" id="AP018712">
    <property type="protein sequence ID" value="BBE30373.1"/>
    <property type="molecule type" value="Genomic_DNA"/>
</dbReference>
<feature type="transmembrane region" description="Helical" evidence="16">
    <location>
        <begin position="9"/>
        <end position="34"/>
    </location>
</feature>
<keyword evidence="18" id="KW-1185">Reference proteome</keyword>
<keyword evidence="2" id="KW-0328">Glycosyltransferase</keyword>
<dbReference type="GO" id="GO:0008955">
    <property type="term" value="F:peptidoglycan glycosyltransferase activity"/>
    <property type="evidence" value="ECO:0007669"/>
    <property type="project" value="UniProtKB-EC"/>
</dbReference>
<evidence type="ECO:0000256" key="15">
    <source>
        <dbReference type="ARBA" id="ARBA00049902"/>
    </source>
</evidence>
<feature type="transmembrane region" description="Helical" evidence="16">
    <location>
        <begin position="298"/>
        <end position="322"/>
    </location>
</feature>
<sequence>MEKQIKKNILLYLIVLGITLIFGIFFVYSSLFAMEELNGINPKTKLLNYIIAMTIGTVGGIISFVFGKVLIKSKSFMISMYIFLNSFLFIVLFFSHNVANVNRWLYFGSFQFQPSELAKLLIPAIIAHYYYIKTKSNFLFDLLIPVIICGIPIFLIYKEPDLSTSVIISFISIISIFLAIKKFKYQSILILTVITITIFAFIFKDNLLHSYQLQRLNNSDNYQTQQSLKAIENGGVLGTSPFNGKYKYRVPASYSDFIMSVIGEEWGKLGIILVITLFLFLSWNLITMAYTTKNLLTIVYSCTTAMWIFVQVTINALVGLGVKGIPVTGVTLPLMSYGNTSLIITLTAIGLSLGLIYFNSLGSEQIEKN</sequence>
<feature type="transmembrane region" description="Helical" evidence="16">
    <location>
        <begin position="139"/>
        <end position="157"/>
    </location>
</feature>
<dbReference type="PANTHER" id="PTHR30474">
    <property type="entry name" value="CELL CYCLE PROTEIN"/>
    <property type="match status" value="1"/>
</dbReference>
<evidence type="ECO:0000256" key="2">
    <source>
        <dbReference type="ARBA" id="ARBA00022676"/>
    </source>
</evidence>
<evidence type="ECO:0000256" key="16">
    <source>
        <dbReference type="SAM" id="Phobius"/>
    </source>
</evidence>
<evidence type="ECO:0000256" key="6">
    <source>
        <dbReference type="ARBA" id="ARBA00022984"/>
    </source>
</evidence>
<feature type="transmembrane region" description="Helical" evidence="16">
    <location>
        <begin position="163"/>
        <end position="180"/>
    </location>
</feature>
<keyword evidence="8 16" id="KW-0472">Membrane</keyword>
<feature type="transmembrane region" description="Helical" evidence="16">
    <location>
        <begin position="266"/>
        <end position="286"/>
    </location>
</feature>
<dbReference type="GO" id="GO:0032153">
    <property type="term" value="C:cell division site"/>
    <property type="evidence" value="ECO:0007669"/>
    <property type="project" value="TreeGrafter"/>
</dbReference>
<dbReference type="PANTHER" id="PTHR30474:SF2">
    <property type="entry name" value="PEPTIDOGLYCAN GLYCOSYLTRANSFERASE FTSW-RELATED"/>
    <property type="match status" value="1"/>
</dbReference>
<evidence type="ECO:0000256" key="12">
    <source>
        <dbReference type="ARBA" id="ARBA00041185"/>
    </source>
</evidence>
<dbReference type="KEGG" id="ocy:OSSY52_05140"/>
<dbReference type="RefSeq" id="WP_190615482.1">
    <property type="nucleotide sequence ID" value="NZ_AP018712.1"/>
</dbReference>
<keyword evidence="17" id="KW-0132">Cell division</keyword>
<evidence type="ECO:0000256" key="3">
    <source>
        <dbReference type="ARBA" id="ARBA00022679"/>
    </source>
</evidence>
<feature type="transmembrane region" description="Helical" evidence="16">
    <location>
        <begin position="46"/>
        <end position="66"/>
    </location>
</feature>
<dbReference type="EC" id="2.4.99.28" evidence="14"/>
<feature type="transmembrane region" description="Helical" evidence="16">
    <location>
        <begin position="334"/>
        <end position="358"/>
    </location>
</feature>
<dbReference type="InParanoid" id="A0A7G1G6D3"/>
<dbReference type="GO" id="GO:0005886">
    <property type="term" value="C:plasma membrane"/>
    <property type="evidence" value="ECO:0007669"/>
    <property type="project" value="TreeGrafter"/>
</dbReference>
<evidence type="ECO:0000256" key="7">
    <source>
        <dbReference type="ARBA" id="ARBA00022989"/>
    </source>
</evidence>
<comment type="catalytic activity">
    <reaction evidence="15">
        <text>[GlcNAc-(1-&gt;4)-Mur2Ac(oyl-L-Ala-gamma-D-Glu-L-Lys-D-Ala-D-Ala)](n)-di-trans,octa-cis-undecaprenyl diphosphate + beta-D-GlcNAc-(1-&gt;4)-Mur2Ac(oyl-L-Ala-gamma-D-Glu-L-Lys-D-Ala-D-Ala)-di-trans,octa-cis-undecaprenyl diphosphate = [GlcNAc-(1-&gt;4)-Mur2Ac(oyl-L-Ala-gamma-D-Glu-L-Lys-D-Ala-D-Ala)](n+1)-di-trans,octa-cis-undecaprenyl diphosphate + di-trans,octa-cis-undecaprenyl diphosphate + H(+)</text>
        <dbReference type="Rhea" id="RHEA:23708"/>
        <dbReference type="Rhea" id="RHEA-COMP:9602"/>
        <dbReference type="Rhea" id="RHEA-COMP:9603"/>
        <dbReference type="ChEBI" id="CHEBI:15378"/>
        <dbReference type="ChEBI" id="CHEBI:58405"/>
        <dbReference type="ChEBI" id="CHEBI:60033"/>
        <dbReference type="ChEBI" id="CHEBI:78435"/>
        <dbReference type="EC" id="2.4.99.28"/>
    </reaction>
</comment>
<reference evidence="17 18" key="1">
    <citation type="submission" date="2018-06" db="EMBL/GenBank/DDBJ databases">
        <title>Genome sequencing of Oceanotoga sp. sy52.</title>
        <authorList>
            <person name="Mori K."/>
        </authorList>
    </citation>
    <scope>NUCLEOTIDE SEQUENCE [LARGE SCALE GENOMIC DNA]</scope>
    <source>
        <strain evidence="18">sy52</strain>
    </source>
</reference>
<comment type="subcellular location">
    <subcellularLocation>
        <location evidence="1">Membrane</location>
        <topology evidence="1">Multi-pass membrane protein</topology>
    </subcellularLocation>
</comment>
<dbReference type="GO" id="GO:0015648">
    <property type="term" value="F:lipid-linked peptidoglycan transporter activity"/>
    <property type="evidence" value="ECO:0007669"/>
    <property type="project" value="TreeGrafter"/>
</dbReference>
<evidence type="ECO:0000256" key="4">
    <source>
        <dbReference type="ARBA" id="ARBA00022692"/>
    </source>
</evidence>
<evidence type="ECO:0000256" key="9">
    <source>
        <dbReference type="ARBA" id="ARBA00032370"/>
    </source>
</evidence>